<feature type="transmembrane region" description="Helical" evidence="8">
    <location>
        <begin position="181"/>
        <end position="203"/>
    </location>
</feature>
<dbReference type="OrthoDB" id="181905at2"/>
<keyword evidence="4" id="KW-1003">Cell membrane</keyword>
<feature type="transmembrane region" description="Helical" evidence="8">
    <location>
        <begin position="319"/>
        <end position="340"/>
    </location>
</feature>
<dbReference type="InterPro" id="IPR039672">
    <property type="entry name" value="MFS_2"/>
</dbReference>
<feature type="transmembrane region" description="Helical" evidence="8">
    <location>
        <begin position="296"/>
        <end position="313"/>
    </location>
</feature>
<evidence type="ECO:0000313" key="9">
    <source>
        <dbReference type="EMBL" id="ESS73102.1"/>
    </source>
</evidence>
<dbReference type="PROSITE" id="PS00872">
    <property type="entry name" value="NA_GALACTOSIDE_SYMP"/>
    <property type="match status" value="1"/>
</dbReference>
<feature type="transmembrane region" description="Helical" evidence="8">
    <location>
        <begin position="45"/>
        <end position="64"/>
    </location>
</feature>
<dbReference type="eggNOG" id="COG2211">
    <property type="taxonomic scope" value="Bacteria"/>
</dbReference>
<organism evidence="9 10">
    <name type="scientific">Methyloglobulus morosus KoM1</name>
    <dbReference type="NCBI Taxonomy" id="1116472"/>
    <lineage>
        <taxon>Bacteria</taxon>
        <taxon>Pseudomonadati</taxon>
        <taxon>Pseudomonadota</taxon>
        <taxon>Gammaproteobacteria</taxon>
        <taxon>Methylococcales</taxon>
        <taxon>Methylococcaceae</taxon>
        <taxon>Methyloglobulus</taxon>
    </lineage>
</organism>
<protein>
    <submittedName>
        <fullName evidence="9">Na+/melibiose symporter-like transporter</fullName>
    </submittedName>
</protein>
<reference evidence="9 10" key="1">
    <citation type="journal article" date="2013" name="Genome Announc.">
        <title>Draft Genome Sequence of the Methanotrophic Gammaproteobacterium Methyloglobulus morosus DSM 22980 Strain KoM1.</title>
        <authorList>
            <person name="Poehlein A."/>
            <person name="Deutzmann J.S."/>
            <person name="Daniel R."/>
            <person name="Simeonova D.D."/>
        </authorList>
    </citation>
    <scope>NUCLEOTIDE SEQUENCE [LARGE SCALE GENOMIC DNA]</scope>
    <source>
        <strain evidence="9 10">KoM1</strain>
    </source>
</reference>
<gene>
    <name evidence="9" type="ORF">MGMO_36c00110</name>
</gene>
<dbReference type="InterPro" id="IPR018043">
    <property type="entry name" value="Na/Gal_symport_CS"/>
</dbReference>
<comment type="caution">
    <text evidence="9">The sequence shown here is derived from an EMBL/GenBank/DDBJ whole genome shotgun (WGS) entry which is preliminary data.</text>
</comment>
<sequence>MDMDKRLPLTHKIMALYGLPHLLHSMVVLPLVLFVPSYYADDLGLPLASVGAAIAASRFLDIFIDPVIGVLSDRWQTRWGRRKPWLVVGTPFLLLSTWMVFVPQETVSVYYLLIWASVLFLSFTVFDLPYKAWGAELSNDYNERSRVAAWREAFGASGHILFLVLLMIMGSLGYHGNSGQLQAIALMVCVGLPVFVVLAVANVPEKPSEQLKGQPHNGWQGLRLIAQNRAFARTLVTLVLFVTGLMIQATLHKMVLKHIVGRPELFSPMILAETLASLAALPLWIGLSYKIGKHRALTLAGLWVGLWSLALPWVGHGDIGLYVTLIILRGSSLASVIFLSNSIAADVVDHDTLASGRQRTGFYFSLWGMVIKMAIGLGVFLGTSLPALYGFEPSAAIHSPVAESALMGIYGWLPCAIMMLGFPLMWNFPITREKQQELRTQIEARLK</sequence>
<dbReference type="AlphaFoldDB" id="V5C3T8"/>
<dbReference type="Gene3D" id="1.20.1250.20">
    <property type="entry name" value="MFS general substrate transporter like domains"/>
    <property type="match status" value="1"/>
</dbReference>
<dbReference type="EMBL" id="AYLO01000035">
    <property type="protein sequence ID" value="ESS73102.1"/>
    <property type="molecule type" value="Genomic_DNA"/>
</dbReference>
<evidence type="ECO:0000313" key="10">
    <source>
        <dbReference type="Proteomes" id="UP000017842"/>
    </source>
</evidence>
<dbReference type="PANTHER" id="PTHR11328:SF24">
    <property type="entry name" value="MAJOR FACILITATOR SUPERFAMILY (MFS) PROFILE DOMAIN-CONTAINING PROTEIN"/>
    <property type="match status" value="1"/>
</dbReference>
<feature type="transmembrane region" description="Helical" evidence="8">
    <location>
        <begin position="149"/>
        <end position="169"/>
    </location>
</feature>
<dbReference type="GO" id="GO:0015293">
    <property type="term" value="F:symporter activity"/>
    <property type="evidence" value="ECO:0007669"/>
    <property type="project" value="InterPro"/>
</dbReference>
<dbReference type="PANTHER" id="PTHR11328">
    <property type="entry name" value="MAJOR FACILITATOR SUPERFAMILY DOMAIN-CONTAINING PROTEIN"/>
    <property type="match status" value="1"/>
</dbReference>
<feature type="transmembrane region" description="Helical" evidence="8">
    <location>
        <begin position="409"/>
        <end position="429"/>
    </location>
</feature>
<evidence type="ECO:0000256" key="3">
    <source>
        <dbReference type="ARBA" id="ARBA00022448"/>
    </source>
</evidence>
<dbReference type="Proteomes" id="UP000017842">
    <property type="component" value="Unassembled WGS sequence"/>
</dbReference>
<dbReference type="InterPro" id="IPR036259">
    <property type="entry name" value="MFS_trans_sf"/>
</dbReference>
<keyword evidence="3" id="KW-0813">Transport</keyword>
<name>V5C3T8_9GAMM</name>
<evidence type="ECO:0000256" key="2">
    <source>
        <dbReference type="ARBA" id="ARBA00009617"/>
    </source>
</evidence>
<feature type="transmembrane region" description="Helical" evidence="8">
    <location>
        <begin position="109"/>
        <end position="128"/>
    </location>
</feature>
<evidence type="ECO:0000256" key="1">
    <source>
        <dbReference type="ARBA" id="ARBA00004651"/>
    </source>
</evidence>
<evidence type="ECO:0000256" key="4">
    <source>
        <dbReference type="ARBA" id="ARBA00022475"/>
    </source>
</evidence>
<dbReference type="SUPFAM" id="SSF103473">
    <property type="entry name" value="MFS general substrate transporter"/>
    <property type="match status" value="1"/>
</dbReference>
<dbReference type="STRING" id="1116472.MGMO_36c00110"/>
<feature type="transmembrane region" description="Helical" evidence="8">
    <location>
        <begin position="361"/>
        <end position="389"/>
    </location>
</feature>
<keyword evidence="5 8" id="KW-0812">Transmembrane</keyword>
<keyword evidence="6 8" id="KW-1133">Transmembrane helix</keyword>
<evidence type="ECO:0000256" key="6">
    <source>
        <dbReference type="ARBA" id="ARBA00022989"/>
    </source>
</evidence>
<dbReference type="GO" id="GO:0006814">
    <property type="term" value="P:sodium ion transport"/>
    <property type="evidence" value="ECO:0007669"/>
    <property type="project" value="InterPro"/>
</dbReference>
<evidence type="ECO:0000256" key="8">
    <source>
        <dbReference type="SAM" id="Phobius"/>
    </source>
</evidence>
<feature type="transmembrane region" description="Helical" evidence="8">
    <location>
        <begin position="21"/>
        <end position="39"/>
    </location>
</feature>
<dbReference type="GO" id="GO:0005886">
    <property type="term" value="C:plasma membrane"/>
    <property type="evidence" value="ECO:0007669"/>
    <property type="project" value="UniProtKB-SubCell"/>
</dbReference>
<evidence type="ECO:0000256" key="5">
    <source>
        <dbReference type="ARBA" id="ARBA00022692"/>
    </source>
</evidence>
<feature type="transmembrane region" description="Helical" evidence="8">
    <location>
        <begin position="230"/>
        <end position="249"/>
    </location>
</feature>
<keyword evidence="7 8" id="KW-0472">Membrane</keyword>
<feature type="transmembrane region" description="Helical" evidence="8">
    <location>
        <begin position="269"/>
        <end position="289"/>
    </location>
</feature>
<dbReference type="GO" id="GO:0008643">
    <property type="term" value="P:carbohydrate transport"/>
    <property type="evidence" value="ECO:0007669"/>
    <property type="project" value="InterPro"/>
</dbReference>
<dbReference type="Pfam" id="PF13347">
    <property type="entry name" value="MFS_2"/>
    <property type="match status" value="1"/>
</dbReference>
<accession>V5C3T8</accession>
<feature type="transmembrane region" description="Helical" evidence="8">
    <location>
        <begin position="85"/>
        <end position="103"/>
    </location>
</feature>
<proteinExistence type="inferred from homology"/>
<evidence type="ECO:0000256" key="7">
    <source>
        <dbReference type="ARBA" id="ARBA00023136"/>
    </source>
</evidence>
<comment type="similarity">
    <text evidence="2">Belongs to the sodium:galactoside symporter (TC 2.A.2) family.</text>
</comment>
<keyword evidence="10" id="KW-1185">Reference proteome</keyword>
<comment type="subcellular location">
    <subcellularLocation>
        <location evidence="1">Cell membrane</location>
        <topology evidence="1">Multi-pass membrane protein</topology>
    </subcellularLocation>
</comment>